<dbReference type="GO" id="GO:0016491">
    <property type="term" value="F:oxidoreductase activity"/>
    <property type="evidence" value="ECO:0007669"/>
    <property type="project" value="UniProtKB-KW"/>
</dbReference>
<dbReference type="EMBL" id="KF901161">
    <property type="protein sequence ID" value="AIF20303.1"/>
    <property type="molecule type" value="Genomic_DNA"/>
</dbReference>
<dbReference type="InterPro" id="IPR055170">
    <property type="entry name" value="GFO_IDH_MocA-like_dom"/>
</dbReference>
<dbReference type="Pfam" id="PF01408">
    <property type="entry name" value="GFO_IDH_MocA"/>
    <property type="match status" value="1"/>
</dbReference>
<name>A0A075I2S6_9ARCH</name>
<dbReference type="InterPro" id="IPR036291">
    <property type="entry name" value="NAD(P)-bd_dom_sf"/>
</dbReference>
<dbReference type="Pfam" id="PF22725">
    <property type="entry name" value="GFO_IDH_MocA_C3"/>
    <property type="match status" value="1"/>
</dbReference>
<dbReference type="Gene3D" id="3.40.50.720">
    <property type="entry name" value="NAD(P)-binding Rossmann-like Domain"/>
    <property type="match status" value="1"/>
</dbReference>
<feature type="domain" description="Gfo/Idh/MocA-like oxidoreductase N-terminal" evidence="3">
    <location>
        <begin position="5"/>
        <end position="124"/>
    </location>
</feature>
<dbReference type="AlphaFoldDB" id="A0A075I2S6"/>
<dbReference type="PANTHER" id="PTHR22604:SF105">
    <property type="entry name" value="TRANS-1,2-DIHYDROBENZENE-1,2-DIOL DEHYDROGENASE"/>
    <property type="match status" value="1"/>
</dbReference>
<reference evidence="5" key="1">
    <citation type="journal article" date="2014" name="Genome Biol. Evol.">
        <title>Pangenome evidence for extensive interdomain horizontal transfer affecting lineage core and shell genes in uncultured planktonic thaumarchaeota and euryarchaeota.</title>
        <authorList>
            <person name="Deschamps P."/>
            <person name="Zivanovic Y."/>
            <person name="Moreira D."/>
            <person name="Rodriguez-Valera F."/>
            <person name="Lopez-Garcia P."/>
        </authorList>
    </citation>
    <scope>NUCLEOTIDE SEQUENCE</scope>
</reference>
<dbReference type="SUPFAM" id="SSF51735">
    <property type="entry name" value="NAD(P)-binding Rossmann-fold domains"/>
    <property type="match status" value="1"/>
</dbReference>
<dbReference type="InterPro" id="IPR000683">
    <property type="entry name" value="Gfo/Idh/MocA-like_OxRdtase_N"/>
</dbReference>
<organism evidence="5">
    <name type="scientific">uncultured marine thaumarchaeote KM3_89_C12</name>
    <dbReference type="NCBI Taxonomy" id="1456339"/>
    <lineage>
        <taxon>Archaea</taxon>
        <taxon>Nitrososphaerota</taxon>
        <taxon>environmental samples</taxon>
    </lineage>
</organism>
<comment type="similarity">
    <text evidence="1">Belongs to the Gfo/Idh/MocA family.</text>
</comment>
<sequence length="332" mass="37694">MKKSLRFGIIGCSSIAERVTIPSIVESKYSVLKNIGSRSIIKAKKFSKKFNSESCGNYEDVLNDKNTDVVYISLPIGLQEKWIIKAANAQKHILCEKSISTSLKSIKKIILACKKNNVSIMEGFSYRFHPQQKEVERILNQKRIGEIRNFSSCFLLPILPSANNFRFNKKLGGGILNDVCCYIINASRLTMKDEPISVMCKLFKNKKFNIDNNGIVSMMFPGNRTTFGIFGYEKMYSTWCKIFGSSGFVSIDNYYSINKTTKAKIDIITKRKTIIKINSANKSKLMIEHFCKKIFDSKHANLMNEVIKQGMVMEASRISNLKGKTVFLSDLK</sequence>
<dbReference type="PANTHER" id="PTHR22604">
    <property type="entry name" value="OXIDOREDUCTASES"/>
    <property type="match status" value="1"/>
</dbReference>
<keyword evidence="2" id="KW-0560">Oxidoreductase</keyword>
<dbReference type="SUPFAM" id="SSF55347">
    <property type="entry name" value="Glyceraldehyde-3-phosphate dehydrogenase-like, C-terminal domain"/>
    <property type="match status" value="1"/>
</dbReference>
<protein>
    <submittedName>
        <fullName evidence="5">Oxidoreductase domain-containing protein</fullName>
    </submittedName>
</protein>
<dbReference type="Gene3D" id="3.30.360.10">
    <property type="entry name" value="Dihydrodipicolinate Reductase, domain 2"/>
    <property type="match status" value="1"/>
</dbReference>
<evidence type="ECO:0000313" key="5">
    <source>
        <dbReference type="EMBL" id="AIF20303.1"/>
    </source>
</evidence>
<dbReference type="GO" id="GO:0000166">
    <property type="term" value="F:nucleotide binding"/>
    <property type="evidence" value="ECO:0007669"/>
    <property type="project" value="InterPro"/>
</dbReference>
<evidence type="ECO:0000256" key="1">
    <source>
        <dbReference type="ARBA" id="ARBA00010928"/>
    </source>
</evidence>
<dbReference type="InterPro" id="IPR050984">
    <property type="entry name" value="Gfo/Idh/MocA_domain"/>
</dbReference>
<accession>A0A075I2S6</accession>
<evidence type="ECO:0000259" key="3">
    <source>
        <dbReference type="Pfam" id="PF01408"/>
    </source>
</evidence>
<feature type="domain" description="GFO/IDH/MocA-like oxidoreductase" evidence="4">
    <location>
        <begin position="134"/>
        <end position="248"/>
    </location>
</feature>
<proteinExistence type="inferred from homology"/>
<evidence type="ECO:0000256" key="2">
    <source>
        <dbReference type="ARBA" id="ARBA00023002"/>
    </source>
</evidence>
<evidence type="ECO:0000259" key="4">
    <source>
        <dbReference type="Pfam" id="PF22725"/>
    </source>
</evidence>